<proteinExistence type="predicted"/>
<evidence type="ECO:0000313" key="1">
    <source>
        <dbReference type="EMBL" id="MDR6211799.1"/>
    </source>
</evidence>
<sequence length="845" mass="85774">MTTESRDGAATPADAAGGADASRLARLRRRLRGKRRRDSRGSAEISVAIVGASLVAGLAFGQGLSRTVVDITDGLTWISDDPSGEIIQVNPATGRPEKRLAVGAPGEDLEVSQADGRLFVTNRTTGEVFSVDLASVLVSGQRRVASGGATDLLLHDGTAFLVDRSTSSISRIDPSTTDAIGERWVATEGLADATIDGQGRVWAIDEVGRLVELRWSDAERRFVTESEEDVDYAGDGSVLVGHDRGVTVFGPDAGIVVQVGTGDDVVGDAPSLVGSLLAPASAPADLAPVASPDTGTLVIVGAGELREVDLTTIDCGKPGRPAVHRDLVYVPCDGAGRIVVLDGSGRRASADIPVPGERDAELVVDDGNLIVNVPGSQAGLVVRPDGRISDLTRYDDRVTPTRLAGSRTPPTPQQVRDIADADRPDPADLPDPPATTPPTGATTPPSNGTPPTGASAPTAPTAPTVPTSPPTGGPTVPPVGPPGTVPPGGGGTPPDGGTPPPSDPGTPGTPGNPTNPTEPPPSEQPAELQAPTAVTATLEGTTAVVTWQHAGPAATGFDITVVGSDSIYTRSGPADRSARLTIPVGQPAQFVVTAVDGDRRAASAPSATVTASTRPGTPGGLSGSVGTGPHTAGTVPATASWQAAPDNGSPVTGYRVVFTGGNPQTTQTQDLPADARTASWAVPCADTGGEECDAGRTTVRVSALNAQGEGDAADAVIGESVASAPRLPAAGNQHVTGESGGNLTYEGIGDVTLTLAPAADWAAFTGTCTYTADSESGTIPCGETSLTLTYSDGYQWVNCDTGTNRNVTRNRSIVFTADNGRTSVQSQVYTFTTTQTALCQGQQIP</sequence>
<reference evidence="1" key="1">
    <citation type="submission" date="2023-08" db="EMBL/GenBank/DDBJ databases">
        <title>Functional and genomic diversity of the sorghum phyllosphere microbiome.</title>
        <authorList>
            <person name="Shade A."/>
        </authorList>
    </citation>
    <scope>NUCLEOTIDE SEQUENCE</scope>
    <source>
        <strain evidence="1">SORGH_AS_0885</strain>
    </source>
</reference>
<keyword evidence="2" id="KW-1185">Reference proteome</keyword>
<evidence type="ECO:0000313" key="2">
    <source>
        <dbReference type="Proteomes" id="UP001261666"/>
    </source>
</evidence>
<dbReference type="Proteomes" id="UP001261666">
    <property type="component" value="Unassembled WGS sequence"/>
</dbReference>
<gene>
    <name evidence="1" type="ORF">QE364_003527</name>
</gene>
<accession>A0ACC6IM57</accession>
<organism evidence="1 2">
    <name type="scientific">Nocardioides zeae</name>
    <dbReference type="NCBI Taxonomy" id="1457234"/>
    <lineage>
        <taxon>Bacteria</taxon>
        <taxon>Bacillati</taxon>
        <taxon>Actinomycetota</taxon>
        <taxon>Actinomycetes</taxon>
        <taxon>Propionibacteriales</taxon>
        <taxon>Nocardioidaceae</taxon>
        <taxon>Nocardioides</taxon>
    </lineage>
</organism>
<protein>
    <submittedName>
        <fullName evidence="1">Uncharacterized protein</fullName>
    </submittedName>
</protein>
<dbReference type="EMBL" id="JAVIZJ010000012">
    <property type="protein sequence ID" value="MDR6211799.1"/>
    <property type="molecule type" value="Genomic_DNA"/>
</dbReference>
<comment type="caution">
    <text evidence="1">The sequence shown here is derived from an EMBL/GenBank/DDBJ whole genome shotgun (WGS) entry which is preliminary data.</text>
</comment>
<name>A0ACC6IM57_9ACTN</name>